<proteinExistence type="predicted"/>
<feature type="chain" id="PRO_5046137735" evidence="1">
    <location>
        <begin position="24"/>
        <end position="450"/>
    </location>
</feature>
<evidence type="ECO:0000313" key="2">
    <source>
        <dbReference type="EMBL" id="GAA1677101.1"/>
    </source>
</evidence>
<dbReference type="InterPro" id="IPR006059">
    <property type="entry name" value="SBP"/>
</dbReference>
<dbReference type="RefSeq" id="WP_344310482.1">
    <property type="nucleotide sequence ID" value="NZ_BAAANY010000009.1"/>
</dbReference>
<gene>
    <name evidence="2" type="ORF">GCM10009765_28030</name>
</gene>
<keyword evidence="1" id="KW-0732">Signal</keyword>
<dbReference type="SUPFAM" id="SSF53850">
    <property type="entry name" value="Periplasmic binding protein-like II"/>
    <property type="match status" value="1"/>
</dbReference>
<reference evidence="2 3" key="1">
    <citation type="journal article" date="2019" name="Int. J. Syst. Evol. Microbiol.">
        <title>The Global Catalogue of Microorganisms (GCM) 10K type strain sequencing project: providing services to taxonomists for standard genome sequencing and annotation.</title>
        <authorList>
            <consortium name="The Broad Institute Genomics Platform"/>
            <consortium name="The Broad Institute Genome Sequencing Center for Infectious Disease"/>
            <person name="Wu L."/>
            <person name="Ma J."/>
        </authorList>
    </citation>
    <scope>NUCLEOTIDE SEQUENCE [LARGE SCALE GENOMIC DNA]</scope>
    <source>
        <strain evidence="2 3">JCM 14718</strain>
    </source>
</reference>
<protein>
    <submittedName>
        <fullName evidence="2">Extracellular solute-binding protein</fullName>
    </submittedName>
</protein>
<feature type="signal peptide" evidence="1">
    <location>
        <begin position="1"/>
        <end position="23"/>
    </location>
</feature>
<keyword evidence="3" id="KW-1185">Reference proteome</keyword>
<organism evidence="2 3">
    <name type="scientific">Fodinicola feengrottensis</name>
    <dbReference type="NCBI Taxonomy" id="435914"/>
    <lineage>
        <taxon>Bacteria</taxon>
        <taxon>Bacillati</taxon>
        <taxon>Actinomycetota</taxon>
        <taxon>Actinomycetes</taxon>
        <taxon>Mycobacteriales</taxon>
        <taxon>Fodinicola</taxon>
    </lineage>
</organism>
<dbReference type="Proteomes" id="UP001500618">
    <property type="component" value="Unassembled WGS sequence"/>
</dbReference>
<accession>A0ABN2GUL0</accession>
<dbReference type="Gene3D" id="3.40.190.10">
    <property type="entry name" value="Periplasmic binding protein-like II"/>
    <property type="match status" value="2"/>
</dbReference>
<dbReference type="EMBL" id="BAAANY010000009">
    <property type="protein sequence ID" value="GAA1677101.1"/>
    <property type="molecule type" value="Genomic_DNA"/>
</dbReference>
<dbReference type="PROSITE" id="PS51257">
    <property type="entry name" value="PROKAR_LIPOPROTEIN"/>
    <property type="match status" value="1"/>
</dbReference>
<dbReference type="Pfam" id="PF01547">
    <property type="entry name" value="SBP_bac_1"/>
    <property type="match status" value="1"/>
</dbReference>
<sequence>MKLTRRGLAVAVALLTAAGTLSACGSGGSDGKTIRVVYQKFGVGIQLDAHFQKIKKEFETANPGLKVTLVPVNASENDYYTKVSLMQKSASTAPDVVYEDSFLINSDIQAGYLRPLDDYLAKWSDWSQFLPAAQGAARGQDGKTYGVPTDTDTRGLWYNKQLFAKAGLPTDWQPKTWDDVLAAARTIKAKLAGVTPLNVFAGKPAGERSSMQGLEMLLYGTGGTLYDAKTKKWIAPSQGFTDSLAFMQTVYQQGLGPTPQQALDPNSSGVMSGQLMPAGKLAINLDGSWLSSTWLPSGARPWPQWSSVLGTAAMPTQHGQGPGKVSMSGGWTLAISAKSKASDTAFKFISTALNKEGALSYDLAGAAVPVRKDVAADPRYLSSNPTAKFWSALVGVTFYRPALPEYPRISNEIQVATETVITGQGSPAAAVNAYAASLKGIVGPSNVAGG</sequence>
<comment type="caution">
    <text evidence="2">The sequence shown here is derived from an EMBL/GenBank/DDBJ whole genome shotgun (WGS) entry which is preliminary data.</text>
</comment>
<dbReference type="InterPro" id="IPR050490">
    <property type="entry name" value="Bact_solute-bd_prot1"/>
</dbReference>
<evidence type="ECO:0000256" key="1">
    <source>
        <dbReference type="SAM" id="SignalP"/>
    </source>
</evidence>
<dbReference type="PANTHER" id="PTHR43649">
    <property type="entry name" value="ARABINOSE-BINDING PROTEIN-RELATED"/>
    <property type="match status" value="1"/>
</dbReference>
<name>A0ABN2GUL0_9ACTN</name>
<dbReference type="PANTHER" id="PTHR43649:SF14">
    <property type="entry name" value="BLR3389 PROTEIN"/>
    <property type="match status" value="1"/>
</dbReference>
<evidence type="ECO:0000313" key="3">
    <source>
        <dbReference type="Proteomes" id="UP001500618"/>
    </source>
</evidence>